<dbReference type="Proteomes" id="UP000588604">
    <property type="component" value="Unassembled WGS sequence"/>
</dbReference>
<sequence>MAFPTPFSLVIGLTVFCFLLVIFKSDPKELGIKETALSAFNYWQSGFFSLLGFTVQMMMILVFGYALAAYKPIHNFLKRISGIPKNGFQAVVFTGIITMVSGLLNWGFGLIIGALLARFVGIAQKEKGLKPNYSLLASAGYLGMAVWHGGLSGSAPLTVAKSEHFLKDQIGVVPIEDTVFSFFNLGITGLLILVFIGALLICEKFFRDSTQKIKPVPLKAIEPEGKYQVSGVVGILILIVIMINFLSGIVPDNSTVNLNVVNFTLFGLTMTAYKSFSKFTKAVSAGLTTSVDIFIQFPFYAGILGLMTQSGLLIQFSDQLVSFSNQATLPLISFVSAGIVNFLVPSGGGQWAVQGPVLMSAGETLGIPFNNLVMAFSYGDQITNLLQPFWALPLLSITGVSAKSMFKYCLVLCAFGSLFLAFAIYFFL</sequence>
<feature type="transmembrane region" description="Helical" evidence="1">
    <location>
        <begin position="6"/>
        <end position="25"/>
    </location>
</feature>
<feature type="transmembrane region" description="Helical" evidence="1">
    <location>
        <begin position="46"/>
        <end position="68"/>
    </location>
</feature>
<dbReference type="RefSeq" id="WP_184493344.1">
    <property type="nucleotide sequence ID" value="NZ_JACIJO010000001.1"/>
</dbReference>
<keyword evidence="1" id="KW-0812">Transmembrane</keyword>
<organism evidence="2 3">
    <name type="scientific">Algoriphagus iocasae</name>
    <dbReference type="NCBI Taxonomy" id="1836499"/>
    <lineage>
        <taxon>Bacteria</taxon>
        <taxon>Pseudomonadati</taxon>
        <taxon>Bacteroidota</taxon>
        <taxon>Cytophagia</taxon>
        <taxon>Cytophagales</taxon>
        <taxon>Cyclobacteriaceae</taxon>
        <taxon>Algoriphagus</taxon>
    </lineage>
</organism>
<proteinExistence type="predicted"/>
<feature type="transmembrane region" description="Helical" evidence="1">
    <location>
        <begin position="182"/>
        <end position="206"/>
    </location>
</feature>
<comment type="caution">
    <text evidence="2">The sequence shown here is derived from an EMBL/GenBank/DDBJ whole genome shotgun (WGS) entry which is preliminary data.</text>
</comment>
<dbReference type="Pfam" id="PF02667">
    <property type="entry name" value="SCFA_trans"/>
    <property type="match status" value="1"/>
</dbReference>
<dbReference type="EMBL" id="JACIJO010000001">
    <property type="protein sequence ID" value="MBB6325223.1"/>
    <property type="molecule type" value="Genomic_DNA"/>
</dbReference>
<dbReference type="GO" id="GO:0005886">
    <property type="term" value="C:plasma membrane"/>
    <property type="evidence" value="ECO:0007669"/>
    <property type="project" value="TreeGrafter"/>
</dbReference>
<keyword evidence="1" id="KW-1133">Transmembrane helix</keyword>
<feature type="transmembrane region" description="Helical" evidence="1">
    <location>
        <begin position="88"/>
        <end position="121"/>
    </location>
</feature>
<feature type="transmembrane region" description="Helical" evidence="1">
    <location>
        <begin position="285"/>
        <end position="307"/>
    </location>
</feature>
<feature type="transmembrane region" description="Helical" evidence="1">
    <location>
        <begin position="408"/>
        <end position="427"/>
    </location>
</feature>
<gene>
    <name evidence="2" type="ORF">FHS59_000838</name>
</gene>
<feature type="transmembrane region" description="Helical" evidence="1">
    <location>
        <begin position="327"/>
        <end position="344"/>
    </location>
</feature>
<evidence type="ECO:0000256" key="1">
    <source>
        <dbReference type="SAM" id="Phobius"/>
    </source>
</evidence>
<evidence type="ECO:0000313" key="3">
    <source>
        <dbReference type="Proteomes" id="UP000588604"/>
    </source>
</evidence>
<keyword evidence="1" id="KW-0472">Membrane</keyword>
<dbReference type="PANTHER" id="PTHR41983:SF2">
    <property type="entry name" value="SHORT-CHAIN FATTY ACID TRANSPORTER-RELATED"/>
    <property type="match status" value="1"/>
</dbReference>
<dbReference type="PANTHER" id="PTHR41983">
    <property type="entry name" value="SHORT-CHAIN FATTY ACID TRANSPORTER-RELATED"/>
    <property type="match status" value="1"/>
</dbReference>
<accession>A0A841MEM6</accession>
<name>A0A841MEM6_9BACT</name>
<dbReference type="AlphaFoldDB" id="A0A841MEM6"/>
<feature type="transmembrane region" description="Helical" evidence="1">
    <location>
        <begin position="256"/>
        <end position="273"/>
    </location>
</feature>
<protein>
    <submittedName>
        <fullName evidence="2">Short-chain fatty acids transporter</fullName>
    </submittedName>
</protein>
<feature type="transmembrane region" description="Helical" evidence="1">
    <location>
        <begin position="227"/>
        <end position="250"/>
    </location>
</feature>
<evidence type="ECO:0000313" key="2">
    <source>
        <dbReference type="EMBL" id="MBB6325223.1"/>
    </source>
</evidence>
<dbReference type="InterPro" id="IPR006160">
    <property type="entry name" value="SCFA_transpt_AtoE"/>
</dbReference>
<keyword evidence="3" id="KW-1185">Reference proteome</keyword>
<feature type="transmembrane region" description="Helical" evidence="1">
    <location>
        <begin position="133"/>
        <end position="151"/>
    </location>
</feature>
<reference evidence="2 3" key="1">
    <citation type="submission" date="2020-08" db="EMBL/GenBank/DDBJ databases">
        <title>Genomic Encyclopedia of Type Strains, Phase IV (KMG-IV): sequencing the most valuable type-strain genomes for metagenomic binning, comparative biology and taxonomic classification.</title>
        <authorList>
            <person name="Goeker M."/>
        </authorList>
    </citation>
    <scope>NUCLEOTIDE SEQUENCE [LARGE SCALE GENOMIC DNA]</scope>
    <source>
        <strain evidence="2 3">DSM 102044</strain>
    </source>
</reference>